<dbReference type="Gene3D" id="3.90.79.10">
    <property type="entry name" value="Nucleoside Triphosphate Pyrophosphohydrolase"/>
    <property type="match status" value="1"/>
</dbReference>
<accession>A0A919D7A6</accession>
<dbReference type="InterPro" id="IPR000086">
    <property type="entry name" value="NUDIX_hydrolase_dom"/>
</dbReference>
<gene>
    <name evidence="4" type="ORF">GCM10018781_75370</name>
</gene>
<proteinExistence type="predicted"/>
<keyword evidence="2" id="KW-0378">Hydrolase</keyword>
<dbReference type="PANTHER" id="PTHR11839:SF18">
    <property type="entry name" value="NUDIX HYDROLASE DOMAIN-CONTAINING PROTEIN"/>
    <property type="match status" value="1"/>
</dbReference>
<dbReference type="AlphaFoldDB" id="A0A919D7A6"/>
<dbReference type="Proteomes" id="UP000617734">
    <property type="component" value="Unassembled WGS sequence"/>
</dbReference>
<dbReference type="Pfam" id="PF00293">
    <property type="entry name" value="NUDIX"/>
    <property type="match status" value="1"/>
</dbReference>
<protein>
    <recommendedName>
        <fullName evidence="3">Nudix hydrolase domain-containing protein</fullName>
    </recommendedName>
</protein>
<dbReference type="EMBL" id="BNBO01000078">
    <property type="protein sequence ID" value="GHE24745.1"/>
    <property type="molecule type" value="Genomic_DNA"/>
</dbReference>
<dbReference type="PANTHER" id="PTHR11839">
    <property type="entry name" value="UDP/ADP-SUGAR PYROPHOSPHATASE"/>
    <property type="match status" value="1"/>
</dbReference>
<evidence type="ECO:0000256" key="1">
    <source>
        <dbReference type="ARBA" id="ARBA00001946"/>
    </source>
</evidence>
<evidence type="ECO:0000256" key="2">
    <source>
        <dbReference type="ARBA" id="ARBA00022801"/>
    </source>
</evidence>
<name>A0A919D7A6_9ACTN</name>
<dbReference type="CDD" id="cd03424">
    <property type="entry name" value="NUDIX_ADPRase_Nudt5_UGPPase_Nudt14"/>
    <property type="match status" value="1"/>
</dbReference>
<organism evidence="4 5">
    <name type="scientific">Kitasatospora indigofera</name>
    <dbReference type="NCBI Taxonomy" id="67307"/>
    <lineage>
        <taxon>Bacteria</taxon>
        <taxon>Bacillati</taxon>
        <taxon>Actinomycetota</taxon>
        <taxon>Actinomycetes</taxon>
        <taxon>Kitasatosporales</taxon>
        <taxon>Streptomycetaceae</taxon>
        <taxon>Kitasatospora</taxon>
    </lineage>
</organism>
<dbReference type="SUPFAM" id="SSF55811">
    <property type="entry name" value="Nudix"/>
    <property type="match status" value="1"/>
</dbReference>
<dbReference type="InterPro" id="IPR015797">
    <property type="entry name" value="NUDIX_hydrolase-like_dom_sf"/>
</dbReference>
<sequence>MPHPPAPDGNSRTPCDAPSDAVRYSAMTDSAPWREIGRRNVFSEYGRGIDRVTFELPDAGRSDFYLKNERPTAAVLALTPGRQVILARQFRPGPAAFLHELPGGFVEPSADPAGTAAAELLEETGHRGTLRAVATCWDDAYSNVRRHVFAATDCVRVAEPAPGRTEFVDVVLMPLDTFRSTVLRRGMMTDVEAAYLALDHLGLL</sequence>
<dbReference type="GO" id="GO:0019693">
    <property type="term" value="P:ribose phosphate metabolic process"/>
    <property type="evidence" value="ECO:0007669"/>
    <property type="project" value="TreeGrafter"/>
</dbReference>
<evidence type="ECO:0000259" key="3">
    <source>
        <dbReference type="PROSITE" id="PS51462"/>
    </source>
</evidence>
<comment type="cofactor">
    <cofactor evidence="1">
        <name>Mg(2+)</name>
        <dbReference type="ChEBI" id="CHEBI:18420"/>
    </cofactor>
</comment>
<keyword evidence="5" id="KW-1185">Reference proteome</keyword>
<dbReference type="GO" id="GO:0006753">
    <property type="term" value="P:nucleoside phosphate metabolic process"/>
    <property type="evidence" value="ECO:0007669"/>
    <property type="project" value="TreeGrafter"/>
</dbReference>
<reference evidence="4" key="2">
    <citation type="submission" date="2020-09" db="EMBL/GenBank/DDBJ databases">
        <authorList>
            <person name="Sun Q."/>
            <person name="Ohkuma M."/>
        </authorList>
    </citation>
    <scope>NUCLEOTIDE SEQUENCE</scope>
    <source>
        <strain evidence="4">JCM 4646</strain>
    </source>
</reference>
<reference evidence="4" key="1">
    <citation type="journal article" date="2014" name="Int. J. Syst. Evol. Microbiol.">
        <title>Complete genome sequence of Corynebacterium casei LMG S-19264T (=DSM 44701T), isolated from a smear-ripened cheese.</title>
        <authorList>
            <consortium name="US DOE Joint Genome Institute (JGI-PGF)"/>
            <person name="Walter F."/>
            <person name="Albersmeier A."/>
            <person name="Kalinowski J."/>
            <person name="Ruckert C."/>
        </authorList>
    </citation>
    <scope>NUCLEOTIDE SEQUENCE</scope>
    <source>
        <strain evidence="4">JCM 4646</strain>
    </source>
</reference>
<feature type="domain" description="Nudix hydrolase" evidence="3">
    <location>
        <begin position="68"/>
        <end position="196"/>
    </location>
</feature>
<dbReference type="PROSITE" id="PS51462">
    <property type="entry name" value="NUDIX"/>
    <property type="match status" value="1"/>
</dbReference>
<evidence type="ECO:0000313" key="5">
    <source>
        <dbReference type="Proteomes" id="UP000617734"/>
    </source>
</evidence>
<evidence type="ECO:0000313" key="4">
    <source>
        <dbReference type="EMBL" id="GHE24745.1"/>
    </source>
</evidence>
<comment type="caution">
    <text evidence="4">The sequence shown here is derived from an EMBL/GenBank/DDBJ whole genome shotgun (WGS) entry which is preliminary data.</text>
</comment>
<dbReference type="GO" id="GO:0016787">
    <property type="term" value="F:hydrolase activity"/>
    <property type="evidence" value="ECO:0007669"/>
    <property type="project" value="UniProtKB-KW"/>
</dbReference>